<gene>
    <name evidence="2" type="ORF">Vbra_2724</name>
</gene>
<keyword evidence="3" id="KW-1185">Reference proteome</keyword>
<dbReference type="EMBL" id="CDMY01000761">
    <property type="protein sequence ID" value="CEM32769.1"/>
    <property type="molecule type" value="Genomic_DNA"/>
</dbReference>
<feature type="region of interest" description="Disordered" evidence="1">
    <location>
        <begin position="48"/>
        <end position="99"/>
    </location>
</feature>
<evidence type="ECO:0000313" key="3">
    <source>
        <dbReference type="Proteomes" id="UP000041254"/>
    </source>
</evidence>
<sequence length="131" mass="13933">MRVLINGDGRGCPAFTFQHHRIAISTTTHKGSSELGFTVPTSLSSAMASRTECSSDTAPRGGDQSDGWASFMLPRRSSIPAADAAPAPRRVGVKSRARSPTTPKACRLLLFPSSIMLTDMVWLDLAATVIS</sequence>
<name>A0A0G4GQP4_VITBC</name>
<evidence type="ECO:0000313" key="2">
    <source>
        <dbReference type="EMBL" id="CEM32769.1"/>
    </source>
</evidence>
<organism evidence="2 3">
    <name type="scientific">Vitrella brassicaformis (strain CCMP3155)</name>
    <dbReference type="NCBI Taxonomy" id="1169540"/>
    <lineage>
        <taxon>Eukaryota</taxon>
        <taxon>Sar</taxon>
        <taxon>Alveolata</taxon>
        <taxon>Colpodellida</taxon>
        <taxon>Vitrellaceae</taxon>
        <taxon>Vitrella</taxon>
    </lineage>
</organism>
<accession>A0A0G4GQP4</accession>
<evidence type="ECO:0000256" key="1">
    <source>
        <dbReference type="SAM" id="MobiDB-lite"/>
    </source>
</evidence>
<dbReference type="AlphaFoldDB" id="A0A0G4GQP4"/>
<feature type="compositionally biased region" description="Low complexity" evidence="1">
    <location>
        <begin position="74"/>
        <end position="90"/>
    </location>
</feature>
<dbReference type="InParanoid" id="A0A0G4GQP4"/>
<reference evidence="2 3" key="1">
    <citation type="submission" date="2014-11" db="EMBL/GenBank/DDBJ databases">
        <authorList>
            <person name="Zhu J."/>
            <person name="Qi W."/>
            <person name="Song R."/>
        </authorList>
    </citation>
    <scope>NUCLEOTIDE SEQUENCE [LARGE SCALE GENOMIC DNA]</scope>
</reference>
<dbReference type="VEuPathDB" id="CryptoDB:Vbra_2724"/>
<proteinExistence type="predicted"/>
<protein>
    <submittedName>
        <fullName evidence="2">Uncharacterized protein</fullName>
    </submittedName>
</protein>
<dbReference type="Proteomes" id="UP000041254">
    <property type="component" value="Unassembled WGS sequence"/>
</dbReference>
<feature type="compositionally biased region" description="Polar residues" evidence="1">
    <location>
        <begin position="48"/>
        <end position="57"/>
    </location>
</feature>